<evidence type="ECO:0000313" key="1">
    <source>
        <dbReference type="EMBL" id="MDG5753503.1"/>
    </source>
</evidence>
<dbReference type="RefSeq" id="WP_124564385.1">
    <property type="nucleotide sequence ID" value="NZ_JARRRY010000002.1"/>
</dbReference>
<dbReference type="Proteomes" id="UP001218246">
    <property type="component" value="Unassembled WGS sequence"/>
</dbReference>
<gene>
    <name evidence="1" type="ORF">P6P90_05870</name>
</gene>
<proteinExistence type="predicted"/>
<dbReference type="EMBL" id="JARULN010000003">
    <property type="protein sequence ID" value="MDG5753503.1"/>
    <property type="molecule type" value="Genomic_DNA"/>
</dbReference>
<sequence length="351" mass="41101">MKVPQNSVTLMARIYKRVMPAVHEELSYWRERAQAIPNSELRKQALASIQHKTFHCEGGGILALLAGPHRRDVITFVVAYQTISDYLDNLCDRSTSLDPDDFAALHESMAHALTPSAPKSNYYRYREDQNDGEYLHDLVITCQRILQKTKHYDRIATDLQELASYYCDLQVHKHVAVHEREERLQNWFALYKEQLPDMQWYEFSACAGSTLGIFCLVAYAFHEHLSDEDICAIKKGYFPYLQGLHILLDYFIDQEEDKQGGDLNFCSYYENREELLKRLKHFVTETDRSTKQLPHAKFHRLIARGLLGVYLSDQKVHEQKDMKRMAKQIVKYGGLTSYFFYMNGKMYRKRA</sequence>
<protein>
    <submittedName>
        <fullName evidence="1">Tetraprenyl-beta-curcumene synthase family protein</fullName>
    </submittedName>
</protein>
<name>A0ABT6H3W1_9BACI</name>
<keyword evidence="2" id="KW-1185">Reference proteome</keyword>
<dbReference type="InterPro" id="IPR019712">
    <property type="entry name" value="YtpB-like"/>
</dbReference>
<organism evidence="1 2">
    <name type="scientific">Ectobacillus antri</name>
    <dbReference type="NCBI Taxonomy" id="2486280"/>
    <lineage>
        <taxon>Bacteria</taxon>
        <taxon>Bacillati</taxon>
        <taxon>Bacillota</taxon>
        <taxon>Bacilli</taxon>
        <taxon>Bacillales</taxon>
        <taxon>Bacillaceae</taxon>
        <taxon>Ectobacillus</taxon>
    </lineage>
</organism>
<evidence type="ECO:0000313" key="2">
    <source>
        <dbReference type="Proteomes" id="UP001218246"/>
    </source>
</evidence>
<accession>A0ABT6H3W1</accession>
<comment type="caution">
    <text evidence="1">The sequence shown here is derived from an EMBL/GenBank/DDBJ whole genome shotgun (WGS) entry which is preliminary data.</text>
</comment>
<dbReference type="Pfam" id="PF10776">
    <property type="entry name" value="DUF2600"/>
    <property type="match status" value="1"/>
</dbReference>
<reference evidence="1 2" key="1">
    <citation type="submission" date="2023-04" db="EMBL/GenBank/DDBJ databases">
        <title>Ectobacillus antri isolated from activated sludge.</title>
        <authorList>
            <person name="Yan P."/>
            <person name="Liu X."/>
        </authorList>
    </citation>
    <scope>NUCLEOTIDE SEQUENCE [LARGE SCALE GENOMIC DNA]</scope>
    <source>
        <strain evidence="1 2">C18H</strain>
    </source>
</reference>